<keyword evidence="2" id="KW-1185">Reference proteome</keyword>
<gene>
    <name evidence="1" type="ORF">MEDL_31148</name>
</gene>
<sequence>MDLAKDVEQVTHEVFNRYLFSKTFCNSTEKNLQVFVDASTKAYGAAAYLCNGSDSTLVMAKTRVAPLKELTLPQLELMAPITLWSDSQIVLHWLKSTKTLKRFITNRVNEINDLTYSHIWKYCPTDCNPADLLTRGITSEKYKESTLWKKGPSWLTDTSKFPNTTIVSDAPLSVLINDQENSQATRDISTDKNENQPGIHVIMEINRYGSYKRLLRVTAYVQHFVSKCHKQRNSRQTGQWKPLEIQKSAELWIKHCPETSFPEEYKALKSKTTTNLARIRQLRLFLDDNNLMRCQGRIHNAPISEFAKFPYILPSNHALSELIIIDAHRQVLHSGCNMTITHIRQTFWIPAIRQVTLVQLHTETVYICNHHELSLVIAKNRVAPLKQLTLLHIELMAALIGARLADHVKSVLHIEEITFSDSQIVLQWLSTSKQLKRFIRNRVTEIRKLTSTQEWRYCPTKDNLADLLN</sequence>
<dbReference type="AlphaFoldDB" id="A0A8S3SKL0"/>
<dbReference type="PANTHER" id="PTHR47331">
    <property type="entry name" value="PHD-TYPE DOMAIN-CONTAINING PROTEIN"/>
    <property type="match status" value="1"/>
</dbReference>
<dbReference type="Proteomes" id="UP000683360">
    <property type="component" value="Unassembled WGS sequence"/>
</dbReference>
<evidence type="ECO:0000313" key="2">
    <source>
        <dbReference type="Proteomes" id="UP000683360"/>
    </source>
</evidence>
<comment type="caution">
    <text evidence="1">The sequence shown here is derived from an EMBL/GenBank/DDBJ whole genome shotgun (WGS) entry which is preliminary data.</text>
</comment>
<dbReference type="EMBL" id="CAJPWZ010001545">
    <property type="protein sequence ID" value="CAG2217437.1"/>
    <property type="molecule type" value="Genomic_DNA"/>
</dbReference>
<name>A0A8S3SKL0_MYTED</name>
<protein>
    <submittedName>
        <fullName evidence="1">Uncharacterized protein</fullName>
    </submittedName>
</protein>
<proteinExistence type="predicted"/>
<organism evidence="1 2">
    <name type="scientific">Mytilus edulis</name>
    <name type="common">Blue mussel</name>
    <dbReference type="NCBI Taxonomy" id="6550"/>
    <lineage>
        <taxon>Eukaryota</taxon>
        <taxon>Metazoa</taxon>
        <taxon>Spiralia</taxon>
        <taxon>Lophotrochozoa</taxon>
        <taxon>Mollusca</taxon>
        <taxon>Bivalvia</taxon>
        <taxon>Autobranchia</taxon>
        <taxon>Pteriomorphia</taxon>
        <taxon>Mytilida</taxon>
        <taxon>Mytiloidea</taxon>
        <taxon>Mytilidae</taxon>
        <taxon>Mytilinae</taxon>
        <taxon>Mytilus</taxon>
    </lineage>
</organism>
<reference evidence="1" key="1">
    <citation type="submission" date="2021-03" db="EMBL/GenBank/DDBJ databases">
        <authorList>
            <person name="Bekaert M."/>
        </authorList>
    </citation>
    <scope>NUCLEOTIDE SEQUENCE</scope>
</reference>
<evidence type="ECO:0000313" key="1">
    <source>
        <dbReference type="EMBL" id="CAG2217437.1"/>
    </source>
</evidence>
<dbReference type="OrthoDB" id="10067762at2759"/>
<accession>A0A8S3SKL0</accession>
<dbReference type="InterPro" id="IPR008042">
    <property type="entry name" value="Retrotrans_Pao"/>
</dbReference>
<dbReference type="Pfam" id="PF05380">
    <property type="entry name" value="Peptidase_A17"/>
    <property type="match status" value="2"/>
</dbReference>